<feature type="transmembrane region" description="Helical" evidence="2">
    <location>
        <begin position="222"/>
        <end position="242"/>
    </location>
</feature>
<feature type="compositionally biased region" description="Polar residues" evidence="1">
    <location>
        <begin position="150"/>
        <end position="171"/>
    </location>
</feature>
<dbReference type="AlphaFoldDB" id="A0AAV2E2F5"/>
<dbReference type="Proteomes" id="UP001497516">
    <property type="component" value="Chromosome 4"/>
</dbReference>
<gene>
    <name evidence="3" type="ORF">LTRI10_LOCUS21236</name>
</gene>
<organism evidence="3 4">
    <name type="scientific">Linum trigynum</name>
    <dbReference type="NCBI Taxonomy" id="586398"/>
    <lineage>
        <taxon>Eukaryota</taxon>
        <taxon>Viridiplantae</taxon>
        <taxon>Streptophyta</taxon>
        <taxon>Embryophyta</taxon>
        <taxon>Tracheophyta</taxon>
        <taxon>Spermatophyta</taxon>
        <taxon>Magnoliopsida</taxon>
        <taxon>eudicotyledons</taxon>
        <taxon>Gunneridae</taxon>
        <taxon>Pentapetalae</taxon>
        <taxon>rosids</taxon>
        <taxon>fabids</taxon>
        <taxon>Malpighiales</taxon>
        <taxon>Linaceae</taxon>
        <taxon>Linum</taxon>
    </lineage>
</organism>
<keyword evidence="2" id="KW-0472">Membrane</keyword>
<evidence type="ECO:0000256" key="1">
    <source>
        <dbReference type="SAM" id="MobiDB-lite"/>
    </source>
</evidence>
<feature type="transmembrane region" description="Helical" evidence="2">
    <location>
        <begin position="254"/>
        <end position="274"/>
    </location>
</feature>
<protein>
    <submittedName>
        <fullName evidence="3">Uncharacterized protein</fullName>
    </submittedName>
</protein>
<proteinExistence type="predicted"/>
<keyword evidence="2" id="KW-0812">Transmembrane</keyword>
<name>A0AAV2E2F5_9ROSI</name>
<dbReference type="PANTHER" id="PTHR37222:SF1">
    <property type="entry name" value="OS02G0718000 PROTEIN"/>
    <property type="match status" value="1"/>
</dbReference>
<feature type="region of interest" description="Disordered" evidence="1">
    <location>
        <begin position="150"/>
        <end position="195"/>
    </location>
</feature>
<reference evidence="3 4" key="1">
    <citation type="submission" date="2024-04" db="EMBL/GenBank/DDBJ databases">
        <authorList>
            <person name="Fracassetti M."/>
        </authorList>
    </citation>
    <scope>NUCLEOTIDE SEQUENCE [LARGE SCALE GENOMIC DNA]</scope>
</reference>
<keyword evidence="2" id="KW-1133">Transmembrane helix</keyword>
<evidence type="ECO:0000256" key="2">
    <source>
        <dbReference type="SAM" id="Phobius"/>
    </source>
</evidence>
<dbReference type="PANTHER" id="PTHR37222">
    <property type="entry name" value="OS02G0718000 PROTEIN"/>
    <property type="match status" value="1"/>
</dbReference>
<dbReference type="EMBL" id="OZ034817">
    <property type="protein sequence ID" value="CAL1379735.1"/>
    <property type="molecule type" value="Genomic_DNA"/>
</dbReference>
<accession>A0AAV2E2F5</accession>
<feature type="compositionally biased region" description="Basic and acidic residues" evidence="1">
    <location>
        <begin position="172"/>
        <end position="195"/>
    </location>
</feature>
<sequence length="334" mass="36523">MGFFLNYYGPTAPAFEPIDKENVGCCVPYVPNKPAASSPSPNPAATPISDLTQHRHSFLLSLPRLSVKKRKLHRETAMAAAAAFSRRFSSAFLKPSSHSPIPSYFLNRNPLNPSSLDSTLPIGLSALVESKGFDSPRSYSILSSRAPIQSLPPSTFRTPTFPYSSSSSQPEEATKPESEYPSKNPEFKHQEIEGPTVERDLSSLANETRAVLERMMKNIDSLSRAMAGLGLIQLGIGSWISYVTRGTPIVEVSVQSGVAFGFPFALAFMLRQSLKPMYFFKKMEELGRLQILTLALQVVKNLNVFLVRARGATILCAVGMGVGMGFALYPRLLA</sequence>
<keyword evidence="4" id="KW-1185">Reference proteome</keyword>
<evidence type="ECO:0000313" key="4">
    <source>
        <dbReference type="Proteomes" id="UP001497516"/>
    </source>
</evidence>
<evidence type="ECO:0000313" key="3">
    <source>
        <dbReference type="EMBL" id="CAL1379735.1"/>
    </source>
</evidence>
<feature type="transmembrane region" description="Helical" evidence="2">
    <location>
        <begin position="312"/>
        <end position="329"/>
    </location>
</feature>